<dbReference type="GO" id="GO:0005730">
    <property type="term" value="C:nucleolus"/>
    <property type="evidence" value="ECO:0007669"/>
    <property type="project" value="UniProtKB-SubCell"/>
</dbReference>
<feature type="compositionally biased region" description="Basic and acidic residues" evidence="6">
    <location>
        <begin position="486"/>
        <end position="500"/>
    </location>
</feature>
<reference evidence="8 9" key="1">
    <citation type="journal article" date="2020" name="Nat. Commun.">
        <title>Genome of Tripterygium wilfordii and identification of cytochrome P450 involved in triptolide biosynthesis.</title>
        <authorList>
            <person name="Tu L."/>
            <person name="Su P."/>
            <person name="Zhang Z."/>
            <person name="Gao L."/>
            <person name="Wang J."/>
            <person name="Hu T."/>
            <person name="Zhou J."/>
            <person name="Zhang Y."/>
            <person name="Zhao Y."/>
            <person name="Liu Y."/>
            <person name="Song Y."/>
            <person name="Tong Y."/>
            <person name="Lu Y."/>
            <person name="Yang J."/>
            <person name="Xu C."/>
            <person name="Jia M."/>
            <person name="Peters R.J."/>
            <person name="Huang L."/>
            <person name="Gao W."/>
        </authorList>
    </citation>
    <scope>NUCLEOTIDE SEQUENCE [LARGE SCALE GENOMIC DNA]</scope>
    <source>
        <strain evidence="9">cv. XIE 37</strain>
        <tissue evidence="8">Leaf</tissue>
    </source>
</reference>
<dbReference type="InterPro" id="IPR012677">
    <property type="entry name" value="Nucleotide-bd_a/b_plait_sf"/>
</dbReference>
<dbReference type="AlphaFoldDB" id="A0A7J7C7H5"/>
<keyword evidence="9" id="KW-1185">Reference proteome</keyword>
<evidence type="ECO:0000313" key="8">
    <source>
        <dbReference type="EMBL" id="KAF5729716.1"/>
    </source>
</evidence>
<dbReference type="SMART" id="SM00360">
    <property type="entry name" value="RRM"/>
    <property type="match status" value="2"/>
</dbReference>
<dbReference type="Pfam" id="PF00076">
    <property type="entry name" value="RRM_1"/>
    <property type="match status" value="2"/>
</dbReference>
<evidence type="ECO:0000256" key="3">
    <source>
        <dbReference type="ARBA" id="ARBA00022884"/>
    </source>
</evidence>
<evidence type="ECO:0000256" key="1">
    <source>
        <dbReference type="ARBA" id="ARBA00004604"/>
    </source>
</evidence>
<evidence type="ECO:0000256" key="6">
    <source>
        <dbReference type="SAM" id="MobiDB-lite"/>
    </source>
</evidence>
<evidence type="ECO:0000256" key="4">
    <source>
        <dbReference type="ARBA" id="ARBA00023242"/>
    </source>
</evidence>
<feature type="compositionally biased region" description="Basic and acidic residues" evidence="6">
    <location>
        <begin position="409"/>
        <end position="418"/>
    </location>
</feature>
<dbReference type="InParanoid" id="A0A7J7C7H5"/>
<comment type="subcellular location">
    <subcellularLocation>
        <location evidence="1">Nucleus</location>
        <location evidence="1">Nucleolus</location>
    </subcellularLocation>
</comment>
<proteinExistence type="inferred from homology"/>
<feature type="region of interest" description="Disordered" evidence="6">
    <location>
        <begin position="409"/>
        <end position="545"/>
    </location>
</feature>
<evidence type="ECO:0000259" key="7">
    <source>
        <dbReference type="PROSITE" id="PS50102"/>
    </source>
</evidence>
<protein>
    <submittedName>
        <fullName evidence="8">RNA recognition motif-containing family protein</fullName>
    </submittedName>
</protein>
<dbReference type="OrthoDB" id="442677at2759"/>
<organism evidence="8 9">
    <name type="scientific">Tripterygium wilfordii</name>
    <name type="common">Thunder God vine</name>
    <dbReference type="NCBI Taxonomy" id="458696"/>
    <lineage>
        <taxon>Eukaryota</taxon>
        <taxon>Viridiplantae</taxon>
        <taxon>Streptophyta</taxon>
        <taxon>Embryophyta</taxon>
        <taxon>Tracheophyta</taxon>
        <taxon>Spermatophyta</taxon>
        <taxon>Magnoliopsida</taxon>
        <taxon>eudicotyledons</taxon>
        <taxon>Gunneridae</taxon>
        <taxon>Pentapetalae</taxon>
        <taxon>rosids</taxon>
        <taxon>fabids</taxon>
        <taxon>Celastrales</taxon>
        <taxon>Celastraceae</taxon>
        <taxon>Tripterygium</taxon>
    </lineage>
</organism>
<dbReference type="PANTHER" id="PTHR23236:SF25">
    <property type="entry name" value="RNA-BINDING PROTEIN 34"/>
    <property type="match status" value="1"/>
</dbReference>
<keyword evidence="3 5" id="KW-0694">RNA-binding</keyword>
<accession>A0A7J7C7H5</accession>
<evidence type="ECO:0000313" key="9">
    <source>
        <dbReference type="Proteomes" id="UP000593562"/>
    </source>
</evidence>
<dbReference type="PANTHER" id="PTHR23236">
    <property type="entry name" value="EUKARYOTIC TRANSLATION INITIATION FACTOR 4B/4H"/>
    <property type="match status" value="1"/>
</dbReference>
<comment type="caution">
    <text evidence="8">The sequence shown here is derived from an EMBL/GenBank/DDBJ whole genome shotgun (WGS) entry which is preliminary data.</text>
</comment>
<dbReference type="FunCoup" id="A0A7J7C7H5">
    <property type="interactions" value="2238"/>
</dbReference>
<feature type="domain" description="RRM" evidence="7">
    <location>
        <begin position="337"/>
        <end position="418"/>
    </location>
</feature>
<feature type="compositionally biased region" description="Basic and acidic residues" evidence="6">
    <location>
        <begin position="153"/>
        <end position="169"/>
    </location>
</feature>
<feature type="compositionally biased region" description="Polar residues" evidence="6">
    <location>
        <begin position="446"/>
        <end position="458"/>
    </location>
</feature>
<evidence type="ECO:0000256" key="2">
    <source>
        <dbReference type="ARBA" id="ARBA00007077"/>
    </source>
</evidence>
<sequence>MAKNKSKDPDTFAAGKDETVSAPSNIFKTLFGGGQEQNGAVSSIFSDSNPFRRKPQETNSELSFIEAAYDSKNDAAVTDDVFESKKGETSKVKRPSADSIEEVAKTPSLTKKSKKEKTQNPSLVLGSNEEGSTKILPLGVELNDEVEGGNIHAGEKETKSRREKRKRDELEMEYEARKYGVAANIDQGGEGESKEKLVGQKRKKAENAADMMVSQEGFDDESKLLRTVFVGNLPMKVKKKVLLKEFSRFGEVESIRIRSVPLLDTKKPRKGAIMMKQINDAAESVHAYIVFKTEQSAMAALAHNMAALGGNHIRVDRACPPRKKLKGETTPLYDNKRTVFIGNLPFDVKDEDIFQLFSGISGMETSIEAIRVIRDPGTSLGKGIAYVLFKTREAAHTVIKKRNLKLRDRELRLSHARQDATPSKRKNSSPLETAGSPAKKIAMDSRTPQSSSKSTLSYQGLRASKSGVQKKVYPKSSGLVKTTSNTRKEEKTQERNEKRPAVAARKAKANAFKNGNTSKQVGGKRKMDSRTPETSQWKKKAKKFK</sequence>
<dbReference type="Proteomes" id="UP000593562">
    <property type="component" value="Unassembled WGS sequence"/>
</dbReference>
<gene>
    <name evidence="8" type="ORF">HS088_TW20G00080</name>
</gene>
<dbReference type="CDD" id="cd12394">
    <property type="entry name" value="RRM1_RBM34"/>
    <property type="match status" value="1"/>
</dbReference>
<feature type="compositionally biased region" description="Basic and acidic residues" evidence="6">
    <location>
        <begin position="82"/>
        <end position="91"/>
    </location>
</feature>
<dbReference type="InterPro" id="IPR035979">
    <property type="entry name" value="RBD_domain_sf"/>
</dbReference>
<keyword evidence="4" id="KW-0539">Nucleus</keyword>
<evidence type="ECO:0000256" key="5">
    <source>
        <dbReference type="PROSITE-ProRule" id="PRU00176"/>
    </source>
</evidence>
<feature type="domain" description="RRM" evidence="7">
    <location>
        <begin position="226"/>
        <end position="320"/>
    </location>
</feature>
<feature type="compositionally biased region" description="Low complexity" evidence="6">
    <location>
        <begin position="501"/>
        <end position="516"/>
    </location>
</feature>
<dbReference type="SUPFAM" id="SSF54928">
    <property type="entry name" value="RNA-binding domain, RBD"/>
    <property type="match status" value="2"/>
</dbReference>
<dbReference type="CDD" id="cd12395">
    <property type="entry name" value="RRM2_RBM34"/>
    <property type="match status" value="1"/>
</dbReference>
<feature type="region of interest" description="Disordered" evidence="6">
    <location>
        <begin position="149"/>
        <end position="169"/>
    </location>
</feature>
<dbReference type="InterPro" id="IPR000504">
    <property type="entry name" value="RRM_dom"/>
</dbReference>
<dbReference type="Gene3D" id="3.30.70.330">
    <property type="match status" value="2"/>
</dbReference>
<dbReference type="EMBL" id="JAAARO010000020">
    <property type="protein sequence ID" value="KAF5729716.1"/>
    <property type="molecule type" value="Genomic_DNA"/>
</dbReference>
<feature type="region of interest" description="Disordered" evidence="6">
    <location>
        <begin position="82"/>
        <end position="131"/>
    </location>
</feature>
<name>A0A7J7C7H5_TRIWF</name>
<dbReference type="InterPro" id="IPR034221">
    <property type="entry name" value="RBM34_RRM2"/>
</dbReference>
<comment type="similarity">
    <text evidence="2">Belongs to the RRM RBM34 family.</text>
</comment>
<dbReference type="GO" id="GO:0003723">
    <property type="term" value="F:RNA binding"/>
    <property type="evidence" value="ECO:0007669"/>
    <property type="project" value="UniProtKB-UniRule"/>
</dbReference>
<dbReference type="PROSITE" id="PS50102">
    <property type="entry name" value="RRM"/>
    <property type="match status" value="2"/>
</dbReference>